<proteinExistence type="predicted"/>
<gene>
    <name evidence="1" type="ORF">E5288_WYG014807</name>
</gene>
<comment type="caution">
    <text evidence="1">The sequence shown here is derived from an EMBL/GenBank/DDBJ whole genome shotgun (WGS) entry which is preliminary data.</text>
</comment>
<evidence type="ECO:0000313" key="2">
    <source>
        <dbReference type="Proteomes" id="UP000322234"/>
    </source>
</evidence>
<reference evidence="1" key="1">
    <citation type="submission" date="2019-10" db="EMBL/GenBank/DDBJ databases">
        <title>The sequence and de novo assembly of the wild yak genome.</title>
        <authorList>
            <person name="Liu Y."/>
        </authorList>
    </citation>
    <scope>NUCLEOTIDE SEQUENCE [LARGE SCALE GENOMIC DNA]</scope>
    <source>
        <strain evidence="1">WY2019</strain>
    </source>
</reference>
<dbReference type="EMBL" id="VBQZ03000134">
    <property type="protein sequence ID" value="MXQ95416.1"/>
    <property type="molecule type" value="Genomic_DNA"/>
</dbReference>
<protein>
    <submittedName>
        <fullName evidence="1">Uncharacterized protein</fullName>
    </submittedName>
</protein>
<accession>A0A6B0S606</accession>
<dbReference type="Proteomes" id="UP000322234">
    <property type="component" value="Unassembled WGS sequence"/>
</dbReference>
<organism evidence="1 2">
    <name type="scientific">Bos mutus</name>
    <name type="common">wild yak</name>
    <dbReference type="NCBI Taxonomy" id="72004"/>
    <lineage>
        <taxon>Eukaryota</taxon>
        <taxon>Metazoa</taxon>
        <taxon>Chordata</taxon>
        <taxon>Craniata</taxon>
        <taxon>Vertebrata</taxon>
        <taxon>Euteleostomi</taxon>
        <taxon>Mammalia</taxon>
        <taxon>Eutheria</taxon>
        <taxon>Laurasiatheria</taxon>
        <taxon>Artiodactyla</taxon>
        <taxon>Ruminantia</taxon>
        <taxon>Pecora</taxon>
        <taxon>Bovidae</taxon>
        <taxon>Bovinae</taxon>
        <taxon>Bos</taxon>
    </lineage>
</organism>
<keyword evidence="2" id="KW-1185">Reference proteome</keyword>
<name>A0A6B0S606_9CETA</name>
<dbReference type="AlphaFoldDB" id="A0A6B0S606"/>
<sequence>MACADSDVPASGAGLRRRAVAPACLLENSNRGLKPHCNAFSYSGARRQKQPWDPDLTVPHREKQLKSSQTVQSHSVHWLNTTKGQQLTQICETAHLYQM</sequence>
<evidence type="ECO:0000313" key="1">
    <source>
        <dbReference type="EMBL" id="MXQ95416.1"/>
    </source>
</evidence>